<proteinExistence type="predicted"/>
<evidence type="ECO:0000313" key="4">
    <source>
        <dbReference type="EMBL" id="QKW49732.1"/>
    </source>
</evidence>
<protein>
    <submittedName>
        <fullName evidence="4">FAD-dependent monooxygenase</fullName>
    </submittedName>
</protein>
<dbReference type="PANTHER" id="PTHR43476">
    <property type="entry name" value="3-(3-HYDROXY-PHENYL)PROPIONATE/3-HYDROXYCINNAMIC ACID HYDROXYLASE"/>
    <property type="match status" value="1"/>
</dbReference>
<keyword evidence="2" id="KW-0520">NAD</keyword>
<dbReference type="Proteomes" id="UP000509303">
    <property type="component" value="Chromosome"/>
</dbReference>
<dbReference type="GO" id="GO:0071949">
    <property type="term" value="F:FAD binding"/>
    <property type="evidence" value="ECO:0007669"/>
    <property type="project" value="InterPro"/>
</dbReference>
<dbReference type="InterPro" id="IPR036188">
    <property type="entry name" value="FAD/NAD-bd_sf"/>
</dbReference>
<dbReference type="RefSeq" id="WP_176161466.1">
    <property type="nucleotide sequence ID" value="NZ_CP054929.1"/>
</dbReference>
<dbReference type="InterPro" id="IPR050631">
    <property type="entry name" value="PheA/TfdB_FAD_monoxygenase"/>
</dbReference>
<evidence type="ECO:0000256" key="1">
    <source>
        <dbReference type="ARBA" id="ARBA00023002"/>
    </source>
</evidence>
<evidence type="ECO:0000313" key="5">
    <source>
        <dbReference type="Proteomes" id="UP000509303"/>
    </source>
</evidence>
<dbReference type="PANTHER" id="PTHR43476:SF4">
    <property type="entry name" value="BLR0106 PROTEIN"/>
    <property type="match status" value="1"/>
</dbReference>
<sequence length="553" mass="58818">MRVACVGAGPGGLMLALLLRRLGDHEVDVFERSPADATFGFGVVFSRLSLARLRQAAPDVVAALLDQGARWEDVEVRRDGHAARSSGHGFAAVERRALLLSLQKLARESGARLHYRTEADATDLLERYDVVVAADGAGSRTRAARATEWGARQVTGESRYAWFGVERAFDAMTFLFADGGHGPVGAHVYPYTRDKSTFLVEISAETFRAGGFVDGHTQPPGWNDEQAMEYCAKVFAADLEGARLIGNGSRWLTFSHIDADRWSHGRLVGIGDAVHTAHFSVGSGTTMALEDATELARRLHDAAVSGPDALEEALVAYEKARRPIVAGIQRAAWASRRMWEHQEDHADLDVGTLMLRLLSRSGQSPADLLLRLDKGLAERCGHAWTPKPTEPVPALVSAGEPAAPGDAVLVGATDESLAPIRDAGTVVVEVDAADGPLDAFLGGARAHLRQARAAAPGARVGVLVRATAPAEEPVATAVARVAALVRAETVDVVAVAPGEGDAADNRAAQMALSERVRAVTGARTAYVCRPAELSQGWTHVQSARADVLWTTTA</sequence>
<dbReference type="GO" id="GO:0004497">
    <property type="term" value="F:monooxygenase activity"/>
    <property type="evidence" value="ECO:0007669"/>
    <property type="project" value="UniProtKB-KW"/>
</dbReference>
<dbReference type="EMBL" id="CP054929">
    <property type="protein sequence ID" value="QKW49732.1"/>
    <property type="molecule type" value="Genomic_DNA"/>
</dbReference>
<gene>
    <name evidence="4" type="ORF">HUT08_09370</name>
</gene>
<dbReference type="Gene3D" id="3.30.9.20">
    <property type="match status" value="1"/>
</dbReference>
<evidence type="ECO:0000259" key="3">
    <source>
        <dbReference type="Pfam" id="PF01494"/>
    </source>
</evidence>
<reference evidence="4 5" key="1">
    <citation type="submission" date="2020-06" db="EMBL/GenBank/DDBJ databases">
        <title>Genome mining for natural products.</title>
        <authorList>
            <person name="Zhang B."/>
            <person name="Shi J."/>
            <person name="Ge H."/>
        </authorList>
    </citation>
    <scope>NUCLEOTIDE SEQUENCE [LARGE SCALE GENOMIC DNA]</scope>
    <source>
        <strain evidence="4 5">NA00687</strain>
    </source>
</reference>
<dbReference type="AlphaFoldDB" id="A0A7H8N5Q7"/>
<evidence type="ECO:0000256" key="2">
    <source>
        <dbReference type="ARBA" id="ARBA00023027"/>
    </source>
</evidence>
<keyword evidence="5" id="KW-1185">Reference proteome</keyword>
<keyword evidence="1" id="KW-0560">Oxidoreductase</keyword>
<dbReference type="PRINTS" id="PR00420">
    <property type="entry name" value="RNGMNOXGNASE"/>
</dbReference>
<dbReference type="Pfam" id="PF01494">
    <property type="entry name" value="FAD_binding_3"/>
    <property type="match status" value="1"/>
</dbReference>
<dbReference type="InterPro" id="IPR002938">
    <property type="entry name" value="FAD-bd"/>
</dbReference>
<dbReference type="Gene3D" id="3.50.50.60">
    <property type="entry name" value="FAD/NAD(P)-binding domain"/>
    <property type="match status" value="1"/>
</dbReference>
<name>A0A7H8N5Q7_9ACTN</name>
<dbReference type="SUPFAM" id="SSF51905">
    <property type="entry name" value="FAD/NAD(P)-binding domain"/>
    <property type="match status" value="1"/>
</dbReference>
<keyword evidence="4" id="KW-0503">Monooxygenase</keyword>
<organism evidence="4 5">
    <name type="scientific">Streptomyces buecherae</name>
    <dbReference type="NCBI Taxonomy" id="2763006"/>
    <lineage>
        <taxon>Bacteria</taxon>
        <taxon>Bacillati</taxon>
        <taxon>Actinomycetota</taxon>
        <taxon>Actinomycetes</taxon>
        <taxon>Kitasatosporales</taxon>
        <taxon>Streptomycetaceae</taxon>
        <taxon>Streptomyces</taxon>
    </lineage>
</organism>
<feature type="domain" description="FAD-binding" evidence="3">
    <location>
        <begin position="88"/>
        <end position="329"/>
    </location>
</feature>
<accession>A0A7H8N5Q7</accession>